<evidence type="ECO:0000313" key="3">
    <source>
        <dbReference type="Proteomes" id="UP000265520"/>
    </source>
</evidence>
<proteinExistence type="predicted"/>
<dbReference type="EMBL" id="LXQA010082738">
    <property type="protein sequence ID" value="MCI12098.1"/>
    <property type="molecule type" value="Genomic_DNA"/>
</dbReference>
<sequence>MSTPTKSSPIKSNVPKSPPQEVLFSKITEATPITIVLPEDSKCKSKSSKRKPASKSVHTMHELYVEKIVKSDAVDNNDERIHKNVSSDPAISQKIDDLGLENQKCAEKLGKDDLGCSNKQEDDNSVHNKVIDNFVVEPSIDKENAMQDATT</sequence>
<feature type="compositionally biased region" description="Polar residues" evidence="1">
    <location>
        <begin position="1"/>
        <end position="15"/>
    </location>
</feature>
<keyword evidence="3" id="KW-1185">Reference proteome</keyword>
<protein>
    <submittedName>
        <fullName evidence="2">Uncharacterized protein</fullName>
    </submittedName>
</protein>
<organism evidence="2 3">
    <name type="scientific">Trifolium medium</name>
    <dbReference type="NCBI Taxonomy" id="97028"/>
    <lineage>
        <taxon>Eukaryota</taxon>
        <taxon>Viridiplantae</taxon>
        <taxon>Streptophyta</taxon>
        <taxon>Embryophyta</taxon>
        <taxon>Tracheophyta</taxon>
        <taxon>Spermatophyta</taxon>
        <taxon>Magnoliopsida</taxon>
        <taxon>eudicotyledons</taxon>
        <taxon>Gunneridae</taxon>
        <taxon>Pentapetalae</taxon>
        <taxon>rosids</taxon>
        <taxon>fabids</taxon>
        <taxon>Fabales</taxon>
        <taxon>Fabaceae</taxon>
        <taxon>Papilionoideae</taxon>
        <taxon>50 kb inversion clade</taxon>
        <taxon>NPAAA clade</taxon>
        <taxon>Hologalegina</taxon>
        <taxon>IRL clade</taxon>
        <taxon>Trifolieae</taxon>
        <taxon>Trifolium</taxon>
    </lineage>
</organism>
<feature type="region of interest" description="Disordered" evidence="1">
    <location>
        <begin position="1"/>
        <end position="20"/>
    </location>
</feature>
<dbReference type="Proteomes" id="UP000265520">
    <property type="component" value="Unassembled WGS sequence"/>
</dbReference>
<accession>A0A392PJ50</accession>
<evidence type="ECO:0000256" key="1">
    <source>
        <dbReference type="SAM" id="MobiDB-lite"/>
    </source>
</evidence>
<reference evidence="2 3" key="1">
    <citation type="journal article" date="2018" name="Front. Plant Sci.">
        <title>Red Clover (Trifolium pratense) and Zigzag Clover (T. medium) - A Picture of Genomic Similarities and Differences.</title>
        <authorList>
            <person name="Dluhosova J."/>
            <person name="Istvanek J."/>
            <person name="Nedelnik J."/>
            <person name="Repkova J."/>
        </authorList>
    </citation>
    <scope>NUCLEOTIDE SEQUENCE [LARGE SCALE GENOMIC DNA]</scope>
    <source>
        <strain evidence="3">cv. 10/8</strain>
        <tissue evidence="2">Leaf</tissue>
    </source>
</reference>
<dbReference type="AlphaFoldDB" id="A0A392PJ50"/>
<evidence type="ECO:0000313" key="2">
    <source>
        <dbReference type="EMBL" id="MCI12098.1"/>
    </source>
</evidence>
<feature type="non-terminal residue" evidence="2">
    <location>
        <position position="151"/>
    </location>
</feature>
<comment type="caution">
    <text evidence="2">The sequence shown here is derived from an EMBL/GenBank/DDBJ whole genome shotgun (WGS) entry which is preliminary data.</text>
</comment>
<name>A0A392PJ50_9FABA</name>